<dbReference type="Proteomes" id="UP000238157">
    <property type="component" value="Unassembled WGS sequence"/>
</dbReference>
<comment type="caution">
    <text evidence="2">The sequence shown here is derived from an EMBL/GenBank/DDBJ whole genome shotgun (WGS) entry which is preliminary data.</text>
</comment>
<protein>
    <submittedName>
        <fullName evidence="2">CRP-like cAMP-binding protein</fullName>
    </submittedName>
</protein>
<evidence type="ECO:0000259" key="1">
    <source>
        <dbReference type="Pfam" id="PF13545"/>
    </source>
</evidence>
<dbReference type="Gene3D" id="2.60.120.10">
    <property type="entry name" value="Jelly Rolls"/>
    <property type="match status" value="1"/>
</dbReference>
<dbReference type="GO" id="GO:0003677">
    <property type="term" value="F:DNA binding"/>
    <property type="evidence" value="ECO:0007669"/>
    <property type="project" value="InterPro"/>
</dbReference>
<dbReference type="GO" id="GO:0006355">
    <property type="term" value="P:regulation of DNA-templated transcription"/>
    <property type="evidence" value="ECO:0007669"/>
    <property type="project" value="InterPro"/>
</dbReference>
<dbReference type="AlphaFoldDB" id="A0A2T0WVR1"/>
<dbReference type="SUPFAM" id="SSF46785">
    <property type="entry name" value="Winged helix' DNA-binding domain"/>
    <property type="match status" value="1"/>
</dbReference>
<name>A0A2T0WVR1_9BACT</name>
<dbReference type="InterPro" id="IPR036390">
    <property type="entry name" value="WH_DNA-bd_sf"/>
</dbReference>
<proteinExistence type="predicted"/>
<evidence type="ECO:0000313" key="2">
    <source>
        <dbReference type="EMBL" id="PRY90778.1"/>
    </source>
</evidence>
<dbReference type="OrthoDB" id="838655at2"/>
<gene>
    <name evidence="2" type="ORF">CLW00_101444</name>
</gene>
<feature type="domain" description="HTH crp-type" evidence="1">
    <location>
        <begin position="155"/>
        <end position="192"/>
    </location>
</feature>
<organism evidence="2 3">
    <name type="scientific">Mongoliibacter ruber</name>
    <dbReference type="NCBI Taxonomy" id="1750599"/>
    <lineage>
        <taxon>Bacteria</taxon>
        <taxon>Pseudomonadati</taxon>
        <taxon>Bacteroidota</taxon>
        <taxon>Cytophagia</taxon>
        <taxon>Cytophagales</taxon>
        <taxon>Cyclobacteriaceae</taxon>
        <taxon>Mongoliibacter</taxon>
    </lineage>
</organism>
<dbReference type="InterPro" id="IPR014710">
    <property type="entry name" value="RmlC-like_jellyroll"/>
</dbReference>
<dbReference type="InterPro" id="IPR012318">
    <property type="entry name" value="HTH_CRP"/>
</dbReference>
<sequence length="219" mass="25625">MDALIELIISAGQKIDIIQLNPIPESSSKLVLVKKGIAKIFAFNDSGLKVNTDLIFEGELFLLSKDNYQCQDLFFLETLKYSEMYCVPLSYLSQDQSVILHNKLMKCYNNRLRRIHQQKVKNHDLTLIDRLFYLLVDFCRIYGLKSTDYYLMPNFFTHEELASMLKTCRQNITSCLNELKKSGLLFYNRKEIRFEKGIFENNSTFQTALHTEYKAKPIC</sequence>
<dbReference type="EMBL" id="PVTR01000001">
    <property type="protein sequence ID" value="PRY90778.1"/>
    <property type="molecule type" value="Genomic_DNA"/>
</dbReference>
<evidence type="ECO:0000313" key="3">
    <source>
        <dbReference type="Proteomes" id="UP000238157"/>
    </source>
</evidence>
<keyword evidence="3" id="KW-1185">Reference proteome</keyword>
<dbReference type="Pfam" id="PF13545">
    <property type="entry name" value="HTH_Crp_2"/>
    <property type="match status" value="1"/>
</dbReference>
<reference evidence="2 3" key="1">
    <citation type="submission" date="2018-03" db="EMBL/GenBank/DDBJ databases">
        <title>Genomic Encyclopedia of Archaeal and Bacterial Type Strains, Phase II (KMG-II): from individual species to whole genera.</title>
        <authorList>
            <person name="Goeker M."/>
        </authorList>
    </citation>
    <scope>NUCLEOTIDE SEQUENCE [LARGE SCALE GENOMIC DNA]</scope>
    <source>
        <strain evidence="2 3">DSM 27929</strain>
    </source>
</reference>
<dbReference type="RefSeq" id="WP_106131995.1">
    <property type="nucleotide sequence ID" value="NZ_PVTR01000001.1"/>
</dbReference>
<accession>A0A2T0WVR1</accession>